<gene>
    <name evidence="4" type="ORF">C1J00_41580</name>
</gene>
<feature type="transmembrane region" description="Helical" evidence="2">
    <location>
        <begin position="175"/>
        <end position="195"/>
    </location>
</feature>
<dbReference type="SUPFAM" id="SSF47413">
    <property type="entry name" value="lambda repressor-like DNA-binding domains"/>
    <property type="match status" value="1"/>
</dbReference>
<sequence length="265" mass="26427">MSGGTAAADFAALLGELKERSGLSYGVLAKRLHMSTSTLHRYCNGDAVPTDYAPVERLARLCKASPGELVELHRRWVLADAGRVRKGGGSSEPASPEVTSSEVTSPDGTAVSEVTSPEVTVASEVTSPEVTASEVTSPETASPGADVLASESGSPDDEGESEGSARRRPRRARRALLAGVAAAVVLCGVGLAVAVPSGGTGDEGRRGTAVSGGDGGPEGEDATASVPPSAGSSSAGSEDEGEGKGKDEEKKGQGKQAASAPPTSA</sequence>
<keyword evidence="2" id="KW-1133">Transmembrane helix</keyword>
<dbReference type="Proteomes" id="UP000235943">
    <property type="component" value="Unassembled WGS sequence"/>
</dbReference>
<dbReference type="Gene3D" id="1.10.260.40">
    <property type="entry name" value="lambda repressor-like DNA-binding domains"/>
    <property type="match status" value="1"/>
</dbReference>
<dbReference type="InterPro" id="IPR010982">
    <property type="entry name" value="Lambda_DNA-bd_dom_sf"/>
</dbReference>
<dbReference type="AlphaFoldDB" id="A0A2N8TBX3"/>
<keyword evidence="5" id="KW-1185">Reference proteome</keyword>
<feature type="non-terminal residue" evidence="4">
    <location>
        <position position="265"/>
    </location>
</feature>
<evidence type="ECO:0000313" key="5">
    <source>
        <dbReference type="Proteomes" id="UP000235943"/>
    </source>
</evidence>
<evidence type="ECO:0000256" key="2">
    <source>
        <dbReference type="SAM" id="Phobius"/>
    </source>
</evidence>
<feature type="compositionally biased region" description="Polar residues" evidence="1">
    <location>
        <begin position="97"/>
        <end position="140"/>
    </location>
</feature>
<dbReference type="RefSeq" id="WP_146046376.1">
    <property type="nucleotide sequence ID" value="NZ_POUC01000684.1"/>
</dbReference>
<dbReference type="Pfam" id="PF13560">
    <property type="entry name" value="HTH_31"/>
    <property type="match status" value="1"/>
</dbReference>
<reference evidence="4 5" key="1">
    <citation type="submission" date="2018-01" db="EMBL/GenBank/DDBJ databases">
        <title>Draft genome sequence of Streptomyces sp. 13K301.</title>
        <authorList>
            <person name="Sahin N."/>
            <person name="Saygin H."/>
            <person name="Ay H."/>
        </authorList>
    </citation>
    <scope>NUCLEOTIDE SEQUENCE [LARGE SCALE GENOMIC DNA]</scope>
    <source>
        <strain evidence="4 5">13K301</strain>
    </source>
</reference>
<feature type="region of interest" description="Disordered" evidence="1">
    <location>
        <begin position="84"/>
        <end position="170"/>
    </location>
</feature>
<dbReference type="SMART" id="SM00530">
    <property type="entry name" value="HTH_XRE"/>
    <property type="match status" value="1"/>
</dbReference>
<dbReference type="InterPro" id="IPR001387">
    <property type="entry name" value="Cro/C1-type_HTH"/>
</dbReference>
<feature type="domain" description="HTH cro/C1-type" evidence="3">
    <location>
        <begin position="28"/>
        <end position="69"/>
    </location>
</feature>
<dbReference type="EMBL" id="POUC01000684">
    <property type="protein sequence ID" value="PNG16505.1"/>
    <property type="molecule type" value="Genomic_DNA"/>
</dbReference>
<name>A0A2N8TBX3_9ACTN</name>
<evidence type="ECO:0000256" key="1">
    <source>
        <dbReference type="SAM" id="MobiDB-lite"/>
    </source>
</evidence>
<evidence type="ECO:0000313" key="4">
    <source>
        <dbReference type="EMBL" id="PNG16505.1"/>
    </source>
</evidence>
<dbReference type="OrthoDB" id="3359627at2"/>
<accession>A0A2N8TBX3</accession>
<evidence type="ECO:0000259" key="3">
    <source>
        <dbReference type="PROSITE" id="PS50943"/>
    </source>
</evidence>
<feature type="compositionally biased region" description="Basic and acidic residues" evidence="1">
    <location>
        <begin position="242"/>
        <end position="252"/>
    </location>
</feature>
<dbReference type="GO" id="GO:0003677">
    <property type="term" value="F:DNA binding"/>
    <property type="evidence" value="ECO:0007669"/>
    <property type="project" value="InterPro"/>
</dbReference>
<keyword evidence="2" id="KW-0472">Membrane</keyword>
<organism evidence="4 5">
    <name type="scientific">Streptomyces cahuitamycinicus</name>
    <dbReference type="NCBI Taxonomy" id="2070367"/>
    <lineage>
        <taxon>Bacteria</taxon>
        <taxon>Bacillati</taxon>
        <taxon>Actinomycetota</taxon>
        <taxon>Actinomycetes</taxon>
        <taxon>Kitasatosporales</taxon>
        <taxon>Streptomycetaceae</taxon>
        <taxon>Streptomyces</taxon>
    </lineage>
</organism>
<dbReference type="PROSITE" id="PS50943">
    <property type="entry name" value="HTH_CROC1"/>
    <property type="match status" value="1"/>
</dbReference>
<protein>
    <submittedName>
        <fullName evidence="4">Transcriptional regulator</fullName>
    </submittedName>
</protein>
<keyword evidence="2" id="KW-0812">Transmembrane</keyword>
<comment type="caution">
    <text evidence="4">The sequence shown here is derived from an EMBL/GenBank/DDBJ whole genome shotgun (WGS) entry which is preliminary data.</text>
</comment>
<proteinExistence type="predicted"/>
<feature type="region of interest" description="Disordered" evidence="1">
    <location>
        <begin position="195"/>
        <end position="265"/>
    </location>
</feature>
<dbReference type="CDD" id="cd00093">
    <property type="entry name" value="HTH_XRE"/>
    <property type="match status" value="1"/>
</dbReference>